<dbReference type="InterPro" id="IPR006680">
    <property type="entry name" value="Amidohydro-rel"/>
</dbReference>
<evidence type="ECO:0000256" key="1">
    <source>
        <dbReference type="ARBA" id="ARBA00023239"/>
    </source>
</evidence>
<dbReference type="SUPFAM" id="SSF51556">
    <property type="entry name" value="Metallo-dependent hydrolases"/>
    <property type="match status" value="1"/>
</dbReference>
<name>A0ABT0K192_9ACTN</name>
<dbReference type="InterPro" id="IPR032465">
    <property type="entry name" value="ACMSD"/>
</dbReference>
<evidence type="ECO:0000313" key="4">
    <source>
        <dbReference type="Proteomes" id="UP001201873"/>
    </source>
</evidence>
<sequence length="407" mass="45794">MTDADRPNLFDADNHYWEPSDAFTRYRDPAYADRGVQLAMVDDRLRYVVHGELHPWIPGPGDVNPRPRPGALFDYFAGRGTRNEVAASLTAENPAEHPEWFDRDARLKVMDAQGLDACWMFPSQGVCMEGPMQPDIDAAVSILRSFNRWLDDDWGFAYQNRIFSAPYMTLSDIDAAVAELDWSLDRGARIVALRPGPVFTVDGLRSPADPAFDPFWARVAESGVVVAVHGGFEDGHHEVEDAIARTWGYRSRRREGAVSSLAYYEPFVDALIHDRRTHDFLAALITHGLFERHPGARVASIENGATWVPGLRRVLLRLHTQNPGMFRRHPIDQLDENVWIAPFVEDDVTELARHMPVERILFGSDWPHAEGFAEPNQFLACLTGFSAEDQRKIIHGNAAALTFATAH</sequence>
<dbReference type="RefSeq" id="WP_248825749.1">
    <property type="nucleotide sequence ID" value="NZ_JALKFT010000018.1"/>
</dbReference>
<accession>A0ABT0K192</accession>
<evidence type="ECO:0000259" key="2">
    <source>
        <dbReference type="Pfam" id="PF04909"/>
    </source>
</evidence>
<comment type="caution">
    <text evidence="3">The sequence shown here is derived from an EMBL/GenBank/DDBJ whole genome shotgun (WGS) entry which is preliminary data.</text>
</comment>
<evidence type="ECO:0000313" key="3">
    <source>
        <dbReference type="EMBL" id="MCK9877522.1"/>
    </source>
</evidence>
<dbReference type="Pfam" id="PF04909">
    <property type="entry name" value="Amidohydro_2"/>
    <property type="match status" value="1"/>
</dbReference>
<dbReference type="InterPro" id="IPR032466">
    <property type="entry name" value="Metal_Hydrolase"/>
</dbReference>
<keyword evidence="1" id="KW-0456">Lyase</keyword>
<feature type="domain" description="Amidohydrolase-related" evidence="2">
    <location>
        <begin position="57"/>
        <end position="401"/>
    </location>
</feature>
<dbReference type="Proteomes" id="UP001201873">
    <property type="component" value="Unassembled WGS sequence"/>
</dbReference>
<reference evidence="3 4" key="1">
    <citation type="submission" date="2022-04" db="EMBL/GenBank/DDBJ databases">
        <title>Genome diversity in the genus Frankia.</title>
        <authorList>
            <person name="Carlos-Shanley C."/>
            <person name="Hahn D."/>
        </authorList>
    </citation>
    <scope>NUCLEOTIDE SEQUENCE [LARGE SCALE GENOMIC DNA]</scope>
    <source>
        <strain evidence="3 4">Ag45/Mut15</strain>
    </source>
</reference>
<protein>
    <submittedName>
        <fullName evidence="3">Amidohydrolase</fullName>
    </submittedName>
</protein>
<organism evidence="3 4">
    <name type="scientific">Frankia umida</name>
    <dbReference type="NCBI Taxonomy" id="573489"/>
    <lineage>
        <taxon>Bacteria</taxon>
        <taxon>Bacillati</taxon>
        <taxon>Actinomycetota</taxon>
        <taxon>Actinomycetes</taxon>
        <taxon>Frankiales</taxon>
        <taxon>Frankiaceae</taxon>
        <taxon>Frankia</taxon>
    </lineage>
</organism>
<dbReference type="EMBL" id="JALKFT010000018">
    <property type="protein sequence ID" value="MCK9877522.1"/>
    <property type="molecule type" value="Genomic_DNA"/>
</dbReference>
<dbReference type="PANTHER" id="PTHR21240:SF28">
    <property type="entry name" value="ISO-OROTATE DECARBOXYLASE (EUROFUNG)"/>
    <property type="match status" value="1"/>
</dbReference>
<keyword evidence="4" id="KW-1185">Reference proteome</keyword>
<dbReference type="PANTHER" id="PTHR21240">
    <property type="entry name" value="2-AMINO-3-CARBOXYLMUCONATE-6-SEMIALDEHYDE DECARBOXYLASE"/>
    <property type="match status" value="1"/>
</dbReference>
<proteinExistence type="predicted"/>
<gene>
    <name evidence="3" type="ORF">MXD59_17375</name>
</gene>
<dbReference type="Gene3D" id="3.20.20.140">
    <property type="entry name" value="Metal-dependent hydrolases"/>
    <property type="match status" value="1"/>
</dbReference>